<organism evidence="2 3">
    <name type="scientific">Rhipicephalus sanguineus</name>
    <name type="common">Brown dog tick</name>
    <name type="synonym">Ixodes sanguineus</name>
    <dbReference type="NCBI Taxonomy" id="34632"/>
    <lineage>
        <taxon>Eukaryota</taxon>
        <taxon>Metazoa</taxon>
        <taxon>Ecdysozoa</taxon>
        <taxon>Arthropoda</taxon>
        <taxon>Chelicerata</taxon>
        <taxon>Arachnida</taxon>
        <taxon>Acari</taxon>
        <taxon>Parasitiformes</taxon>
        <taxon>Ixodida</taxon>
        <taxon>Ixodoidea</taxon>
        <taxon>Ixodidae</taxon>
        <taxon>Rhipicephalinae</taxon>
        <taxon>Rhipicephalus</taxon>
        <taxon>Rhipicephalus</taxon>
    </lineage>
</organism>
<reference evidence="2" key="2">
    <citation type="submission" date="2021-09" db="EMBL/GenBank/DDBJ databases">
        <authorList>
            <person name="Jia N."/>
            <person name="Wang J."/>
            <person name="Shi W."/>
            <person name="Du L."/>
            <person name="Sun Y."/>
            <person name="Zhan W."/>
            <person name="Jiang J."/>
            <person name="Wang Q."/>
            <person name="Zhang B."/>
            <person name="Ji P."/>
            <person name="Sakyi L.B."/>
            <person name="Cui X."/>
            <person name="Yuan T."/>
            <person name="Jiang B."/>
            <person name="Yang W."/>
            <person name="Lam T.T.-Y."/>
            <person name="Chang Q."/>
            <person name="Ding S."/>
            <person name="Wang X."/>
            <person name="Zhu J."/>
            <person name="Ruan X."/>
            <person name="Zhao L."/>
            <person name="Wei J."/>
            <person name="Que T."/>
            <person name="Du C."/>
            <person name="Cheng J."/>
            <person name="Dai P."/>
            <person name="Han X."/>
            <person name="Huang E."/>
            <person name="Gao Y."/>
            <person name="Liu J."/>
            <person name="Shao H."/>
            <person name="Ye R."/>
            <person name="Li L."/>
            <person name="Wei W."/>
            <person name="Wang X."/>
            <person name="Wang C."/>
            <person name="Huo Q."/>
            <person name="Li W."/>
            <person name="Guo W."/>
            <person name="Chen H."/>
            <person name="Chen S."/>
            <person name="Zhou L."/>
            <person name="Zhou L."/>
            <person name="Ni X."/>
            <person name="Tian J."/>
            <person name="Zhou Y."/>
            <person name="Sheng Y."/>
            <person name="Liu T."/>
            <person name="Pan Y."/>
            <person name="Xia L."/>
            <person name="Li J."/>
            <person name="Zhao F."/>
            <person name="Cao W."/>
        </authorList>
    </citation>
    <scope>NUCLEOTIDE SEQUENCE</scope>
    <source>
        <strain evidence="2">Rsan-2018</strain>
        <tissue evidence="2">Larvae</tissue>
    </source>
</reference>
<feature type="region of interest" description="Disordered" evidence="1">
    <location>
        <begin position="1"/>
        <end position="32"/>
    </location>
</feature>
<evidence type="ECO:0000256" key="1">
    <source>
        <dbReference type="SAM" id="MobiDB-lite"/>
    </source>
</evidence>
<comment type="caution">
    <text evidence="2">The sequence shown here is derived from an EMBL/GenBank/DDBJ whole genome shotgun (WGS) entry which is preliminary data.</text>
</comment>
<dbReference type="Proteomes" id="UP000821837">
    <property type="component" value="Chromosome 1"/>
</dbReference>
<evidence type="ECO:0000313" key="2">
    <source>
        <dbReference type="EMBL" id="KAH7982836.1"/>
    </source>
</evidence>
<reference evidence="2" key="1">
    <citation type="journal article" date="2020" name="Cell">
        <title>Large-Scale Comparative Analyses of Tick Genomes Elucidate Their Genetic Diversity and Vector Capacities.</title>
        <authorList>
            <consortium name="Tick Genome and Microbiome Consortium (TIGMIC)"/>
            <person name="Jia N."/>
            <person name="Wang J."/>
            <person name="Shi W."/>
            <person name="Du L."/>
            <person name="Sun Y."/>
            <person name="Zhan W."/>
            <person name="Jiang J.F."/>
            <person name="Wang Q."/>
            <person name="Zhang B."/>
            <person name="Ji P."/>
            <person name="Bell-Sakyi L."/>
            <person name="Cui X.M."/>
            <person name="Yuan T.T."/>
            <person name="Jiang B.G."/>
            <person name="Yang W.F."/>
            <person name="Lam T.T."/>
            <person name="Chang Q.C."/>
            <person name="Ding S.J."/>
            <person name="Wang X.J."/>
            <person name="Zhu J.G."/>
            <person name="Ruan X.D."/>
            <person name="Zhao L."/>
            <person name="Wei J.T."/>
            <person name="Ye R.Z."/>
            <person name="Que T.C."/>
            <person name="Du C.H."/>
            <person name="Zhou Y.H."/>
            <person name="Cheng J.X."/>
            <person name="Dai P.F."/>
            <person name="Guo W.B."/>
            <person name="Han X.H."/>
            <person name="Huang E.J."/>
            <person name="Li L.F."/>
            <person name="Wei W."/>
            <person name="Gao Y.C."/>
            <person name="Liu J.Z."/>
            <person name="Shao H.Z."/>
            <person name="Wang X."/>
            <person name="Wang C.C."/>
            <person name="Yang T.C."/>
            <person name="Huo Q.B."/>
            <person name="Li W."/>
            <person name="Chen H.Y."/>
            <person name="Chen S.E."/>
            <person name="Zhou L.G."/>
            <person name="Ni X.B."/>
            <person name="Tian J.H."/>
            <person name="Sheng Y."/>
            <person name="Liu T."/>
            <person name="Pan Y.S."/>
            <person name="Xia L.Y."/>
            <person name="Li J."/>
            <person name="Zhao F."/>
            <person name="Cao W.C."/>
        </authorList>
    </citation>
    <scope>NUCLEOTIDE SEQUENCE</scope>
    <source>
        <strain evidence="2">Rsan-2018</strain>
    </source>
</reference>
<accession>A0A9D4QI49</accession>
<dbReference type="VEuPathDB" id="VectorBase:RSAN_048550"/>
<name>A0A9D4QI49_RHISA</name>
<gene>
    <name evidence="2" type="ORF">HPB52_007363</name>
</gene>
<proteinExistence type="predicted"/>
<evidence type="ECO:0000313" key="3">
    <source>
        <dbReference type="Proteomes" id="UP000821837"/>
    </source>
</evidence>
<sequence>MSGVTRDVEKEEEGRRRNQWNTNKEKWKRKKKREVRARDAILEGRAQRRTAVKATVKIADGPRSLGLAPVLWSVEPAGVLASASSGLHDPVVQLAGCAVSCRDSPGLRLPVSHANGARARVSWDVPGVPAGTNPILQKTNNARVRHSACGAHFYINGDFGIDGRGERRSGDIANDLPRKRPAVAGEM</sequence>
<feature type="region of interest" description="Disordered" evidence="1">
    <location>
        <begin position="166"/>
        <end position="187"/>
    </location>
</feature>
<dbReference type="EMBL" id="JABSTV010001245">
    <property type="protein sequence ID" value="KAH7982836.1"/>
    <property type="molecule type" value="Genomic_DNA"/>
</dbReference>
<feature type="compositionally biased region" description="Basic and acidic residues" evidence="1">
    <location>
        <begin position="1"/>
        <end position="16"/>
    </location>
</feature>
<protein>
    <submittedName>
        <fullName evidence="2">Uncharacterized protein</fullName>
    </submittedName>
</protein>
<dbReference type="AlphaFoldDB" id="A0A9D4QI49"/>
<keyword evidence="3" id="KW-1185">Reference proteome</keyword>